<feature type="signal peptide" evidence="2">
    <location>
        <begin position="1"/>
        <end position="15"/>
    </location>
</feature>
<accession>A0A0B1SW59</accession>
<evidence type="ECO:0000313" key="3">
    <source>
        <dbReference type="EMBL" id="KHJ87752.1"/>
    </source>
</evidence>
<organism evidence="3 4">
    <name type="scientific">Oesophagostomum dentatum</name>
    <name type="common">Nodular worm</name>
    <dbReference type="NCBI Taxonomy" id="61180"/>
    <lineage>
        <taxon>Eukaryota</taxon>
        <taxon>Metazoa</taxon>
        <taxon>Ecdysozoa</taxon>
        <taxon>Nematoda</taxon>
        <taxon>Chromadorea</taxon>
        <taxon>Rhabditida</taxon>
        <taxon>Rhabditina</taxon>
        <taxon>Rhabditomorpha</taxon>
        <taxon>Strongyloidea</taxon>
        <taxon>Strongylidae</taxon>
        <taxon>Oesophagostomum</taxon>
    </lineage>
</organism>
<keyword evidence="4" id="KW-1185">Reference proteome</keyword>
<proteinExistence type="predicted"/>
<feature type="compositionally biased region" description="Polar residues" evidence="1">
    <location>
        <begin position="169"/>
        <end position="197"/>
    </location>
</feature>
<evidence type="ECO:0000256" key="1">
    <source>
        <dbReference type="SAM" id="MobiDB-lite"/>
    </source>
</evidence>
<protein>
    <recommendedName>
        <fullName evidence="5">Saposin B-type domain-containing protein</fullName>
    </recommendedName>
</protein>
<dbReference type="EMBL" id="KN557096">
    <property type="protein sequence ID" value="KHJ87752.1"/>
    <property type="molecule type" value="Genomic_DNA"/>
</dbReference>
<name>A0A0B1SW59_OESDE</name>
<reference evidence="3 4" key="1">
    <citation type="submission" date="2014-03" db="EMBL/GenBank/DDBJ databases">
        <title>Draft genome of the hookworm Oesophagostomum dentatum.</title>
        <authorList>
            <person name="Mitreva M."/>
        </authorList>
    </citation>
    <scope>NUCLEOTIDE SEQUENCE [LARGE SCALE GENOMIC DNA]</scope>
    <source>
        <strain evidence="3 4">OD-Hann</strain>
    </source>
</reference>
<feature type="region of interest" description="Disordered" evidence="1">
    <location>
        <begin position="139"/>
        <end position="208"/>
    </location>
</feature>
<sequence length="208" mass="22689">MYFVGILVLVSLASTMPTEEKIGSKCKWICECLLTNYKGFLQSRNYSDAAIKNHLNQNCYDDVRYSKTAKNPIDTDTECPNFCQRFVPTILESQNLRDLLTNDINSGLSAHDKYELPAVVTGFCDGYLYKEGEAKQSEIGGSEIQGVETKGIESKGTETNGSETKDTETNGSQTNGSQANGSQANDSQANGSQTNGSKTKDSSESEED</sequence>
<dbReference type="Proteomes" id="UP000053660">
    <property type="component" value="Unassembled WGS sequence"/>
</dbReference>
<keyword evidence="2" id="KW-0732">Signal</keyword>
<evidence type="ECO:0000313" key="4">
    <source>
        <dbReference type="Proteomes" id="UP000053660"/>
    </source>
</evidence>
<evidence type="ECO:0000256" key="2">
    <source>
        <dbReference type="SAM" id="SignalP"/>
    </source>
</evidence>
<gene>
    <name evidence="3" type="ORF">OESDEN_12465</name>
</gene>
<dbReference type="AlphaFoldDB" id="A0A0B1SW59"/>
<feature type="compositionally biased region" description="Basic and acidic residues" evidence="1">
    <location>
        <begin position="198"/>
        <end position="208"/>
    </location>
</feature>
<feature type="chain" id="PRO_5012204186" description="Saposin B-type domain-containing protein" evidence="2">
    <location>
        <begin position="16"/>
        <end position="208"/>
    </location>
</feature>
<evidence type="ECO:0008006" key="5">
    <source>
        <dbReference type="Google" id="ProtNLM"/>
    </source>
</evidence>